<dbReference type="Gene3D" id="1.10.8.1120">
    <property type="entry name" value="Histone RNA hairpin-binding protein RNA-binding domain"/>
    <property type="match status" value="1"/>
</dbReference>
<comment type="similarity">
    <text evidence="1">Belongs to the SLBP family.</text>
</comment>
<dbReference type="GO" id="GO:0006398">
    <property type="term" value="P:mRNA 3'-end processing by stem-loop binding and cleavage"/>
    <property type="evidence" value="ECO:0007669"/>
    <property type="project" value="TreeGrafter"/>
</dbReference>
<dbReference type="GO" id="GO:0005737">
    <property type="term" value="C:cytoplasm"/>
    <property type="evidence" value="ECO:0007669"/>
    <property type="project" value="TreeGrafter"/>
</dbReference>
<evidence type="ECO:0000256" key="1">
    <source>
        <dbReference type="ARBA" id="ARBA00006151"/>
    </source>
</evidence>
<feature type="compositionally biased region" description="Basic residues" evidence="3">
    <location>
        <begin position="10"/>
        <end position="19"/>
    </location>
</feature>
<feature type="compositionally biased region" description="Low complexity" evidence="3">
    <location>
        <begin position="175"/>
        <end position="194"/>
    </location>
</feature>
<dbReference type="InterPro" id="IPR029344">
    <property type="entry name" value="SLBP_RNA_bind"/>
</dbReference>
<dbReference type="Proteomes" id="UP001652661">
    <property type="component" value="Chromosome 3R"/>
</dbReference>
<dbReference type="GO" id="GO:0071204">
    <property type="term" value="C:histone pre-mRNA 3'end processing complex"/>
    <property type="evidence" value="ECO:0007669"/>
    <property type="project" value="TreeGrafter"/>
</dbReference>
<evidence type="ECO:0000259" key="4">
    <source>
        <dbReference type="Pfam" id="PF15247"/>
    </source>
</evidence>
<dbReference type="GeneID" id="108075723"/>
<evidence type="ECO:0000313" key="5">
    <source>
        <dbReference type="Proteomes" id="UP001652661"/>
    </source>
</evidence>
<name>A0A6P4I479_DROKI</name>
<gene>
    <name evidence="6" type="primary">Slbp</name>
</gene>
<accession>A0A6P4I479</accession>
<feature type="compositionally biased region" description="Low complexity" evidence="3">
    <location>
        <begin position="228"/>
        <end position="240"/>
    </location>
</feature>
<reference evidence="6" key="1">
    <citation type="submission" date="2025-08" db="UniProtKB">
        <authorList>
            <consortium name="RefSeq"/>
        </authorList>
    </citation>
    <scope>IDENTIFICATION</scope>
    <source>
        <strain evidence="6">14028-0561.14</strain>
        <tissue evidence="6">Whole fly</tissue>
    </source>
</reference>
<dbReference type="RefSeq" id="XP_017023752.2">
    <property type="nucleotide sequence ID" value="XM_017168263.3"/>
</dbReference>
<evidence type="ECO:0000313" key="6">
    <source>
        <dbReference type="RefSeq" id="XP_017023752.2"/>
    </source>
</evidence>
<protein>
    <submittedName>
        <fullName evidence="6">Histone RNA hairpin-binding protein</fullName>
    </submittedName>
</protein>
<keyword evidence="5" id="KW-1185">Reference proteome</keyword>
<feature type="region of interest" description="Disordered" evidence="3">
    <location>
        <begin position="164"/>
        <end position="244"/>
    </location>
</feature>
<feature type="region of interest" description="Disordered" evidence="3">
    <location>
        <begin position="306"/>
        <end position="328"/>
    </location>
</feature>
<dbReference type="InterPro" id="IPR026502">
    <property type="entry name" value="SLBP1/SLBP2"/>
</dbReference>
<keyword evidence="2" id="KW-0694">RNA-binding</keyword>
<evidence type="ECO:0000256" key="3">
    <source>
        <dbReference type="SAM" id="MobiDB-lite"/>
    </source>
</evidence>
<dbReference type="GO" id="GO:0051028">
    <property type="term" value="P:mRNA transport"/>
    <property type="evidence" value="ECO:0007669"/>
    <property type="project" value="TreeGrafter"/>
</dbReference>
<dbReference type="AlphaFoldDB" id="A0A6P4I479"/>
<dbReference type="InterPro" id="IPR038294">
    <property type="entry name" value="SLBP_RNA_bind_sf"/>
</dbReference>
<sequence>MATTWPHWTGLHHNKKRAKQSSGTKHCGDNNILAAKYSILQISKHLQHQHSTKMLCEDQLMSVDNTPIKGSASLNSSASSISIDVKPQMQSWAQEVRAEFGHSDEASSSLNSSAASCGSLIKKEAVEVKQENAEGITDREMAFEFLDGVNEEKFERLVKEEKLKTPFKRRHSQTPPSNEENSRSNSPNSSSNSSANGDAMAATGKGGHNPRQRNFRGHKEEKRVRHNSYTSSTSSSSSYTEADPAVLARRQKQIDYGKNTAAYERYMEMVPKAERGREHPRTPNKYGKYSRRAFDGLVKIWRKSLHFYDPPTQSKRGEGNNDSDSDSD</sequence>
<dbReference type="GO" id="GO:0071207">
    <property type="term" value="F:histone pre-mRNA stem-loop binding"/>
    <property type="evidence" value="ECO:0007669"/>
    <property type="project" value="TreeGrafter"/>
</dbReference>
<proteinExistence type="inferred from homology"/>
<dbReference type="PANTHER" id="PTHR17408:SF0">
    <property type="entry name" value="HISTONE RNA HAIRPIN-BINDING PROTEIN"/>
    <property type="match status" value="1"/>
</dbReference>
<feature type="region of interest" description="Disordered" evidence="3">
    <location>
        <begin position="1"/>
        <end position="26"/>
    </location>
</feature>
<evidence type="ECO:0000256" key="2">
    <source>
        <dbReference type="ARBA" id="ARBA00022884"/>
    </source>
</evidence>
<dbReference type="GO" id="GO:0003729">
    <property type="term" value="F:mRNA binding"/>
    <property type="evidence" value="ECO:0007669"/>
    <property type="project" value="InterPro"/>
</dbReference>
<organism evidence="5 6">
    <name type="scientific">Drosophila kikkawai</name>
    <name type="common">Fruit fly</name>
    <dbReference type="NCBI Taxonomy" id="30033"/>
    <lineage>
        <taxon>Eukaryota</taxon>
        <taxon>Metazoa</taxon>
        <taxon>Ecdysozoa</taxon>
        <taxon>Arthropoda</taxon>
        <taxon>Hexapoda</taxon>
        <taxon>Insecta</taxon>
        <taxon>Pterygota</taxon>
        <taxon>Neoptera</taxon>
        <taxon>Endopterygota</taxon>
        <taxon>Diptera</taxon>
        <taxon>Brachycera</taxon>
        <taxon>Muscomorpha</taxon>
        <taxon>Ephydroidea</taxon>
        <taxon>Drosophilidae</taxon>
        <taxon>Drosophila</taxon>
        <taxon>Sophophora</taxon>
    </lineage>
</organism>
<dbReference type="Pfam" id="PF15247">
    <property type="entry name" value="SLBP_RNA_bind"/>
    <property type="match status" value="1"/>
</dbReference>
<dbReference type="GO" id="GO:0007076">
    <property type="term" value="P:mitotic chromosome condensation"/>
    <property type="evidence" value="ECO:0007669"/>
    <property type="project" value="UniProtKB-ARBA"/>
</dbReference>
<dbReference type="OrthoDB" id="265795at2759"/>
<feature type="domain" description="Histone RNA hairpin-binding protein RNA-binding" evidence="4">
    <location>
        <begin position="243"/>
        <end position="310"/>
    </location>
</feature>
<dbReference type="PANTHER" id="PTHR17408">
    <property type="entry name" value="HISTONE RNA HAIRPIN-BINDING PROTEIN"/>
    <property type="match status" value="1"/>
</dbReference>